<proteinExistence type="predicted"/>
<name>A0ABD1ZTH3_VESSQ</name>
<feature type="region of interest" description="Disordered" evidence="1">
    <location>
        <begin position="94"/>
        <end position="115"/>
    </location>
</feature>
<keyword evidence="3" id="KW-1185">Reference proteome</keyword>
<comment type="caution">
    <text evidence="2">The sequence shown here is derived from an EMBL/GenBank/DDBJ whole genome shotgun (WGS) entry which is preliminary data.</text>
</comment>
<reference evidence="2 3" key="1">
    <citation type="journal article" date="2024" name="Ann. Entomol. Soc. Am.">
        <title>Genomic analyses of the southern and eastern yellowjacket wasps (Hymenoptera: Vespidae) reveal evolutionary signatures of social life.</title>
        <authorList>
            <person name="Catto M.A."/>
            <person name="Caine P.B."/>
            <person name="Orr S.E."/>
            <person name="Hunt B.G."/>
            <person name="Goodisman M.A.D."/>
        </authorList>
    </citation>
    <scope>NUCLEOTIDE SEQUENCE [LARGE SCALE GENOMIC DNA]</scope>
    <source>
        <strain evidence="2">233</strain>
        <tissue evidence="2">Head and thorax</tissue>
    </source>
</reference>
<gene>
    <name evidence="2" type="ORF">V1478_018695</name>
</gene>
<dbReference type="AlphaFoldDB" id="A0ABD1ZTH3"/>
<protein>
    <submittedName>
        <fullName evidence="2">Uncharacterized protein</fullName>
    </submittedName>
</protein>
<dbReference type="Proteomes" id="UP001607302">
    <property type="component" value="Unassembled WGS sequence"/>
</dbReference>
<organism evidence="2 3">
    <name type="scientific">Vespula squamosa</name>
    <name type="common">Southern yellow jacket</name>
    <name type="synonym">Wasp</name>
    <dbReference type="NCBI Taxonomy" id="30214"/>
    <lineage>
        <taxon>Eukaryota</taxon>
        <taxon>Metazoa</taxon>
        <taxon>Ecdysozoa</taxon>
        <taxon>Arthropoda</taxon>
        <taxon>Hexapoda</taxon>
        <taxon>Insecta</taxon>
        <taxon>Pterygota</taxon>
        <taxon>Neoptera</taxon>
        <taxon>Endopterygota</taxon>
        <taxon>Hymenoptera</taxon>
        <taxon>Apocrita</taxon>
        <taxon>Aculeata</taxon>
        <taxon>Vespoidea</taxon>
        <taxon>Vespidae</taxon>
        <taxon>Vespinae</taxon>
        <taxon>Vespula</taxon>
    </lineage>
</organism>
<dbReference type="EMBL" id="JAUDFV010000173">
    <property type="protein sequence ID" value="KAL2711674.1"/>
    <property type="molecule type" value="Genomic_DNA"/>
</dbReference>
<evidence type="ECO:0000256" key="1">
    <source>
        <dbReference type="SAM" id="MobiDB-lite"/>
    </source>
</evidence>
<feature type="compositionally biased region" description="Pro residues" evidence="1">
    <location>
        <begin position="100"/>
        <end position="112"/>
    </location>
</feature>
<sequence>MGASKKTVLWFEVRGLKAGLGVEGGRGVGVDGGGGRDGIEGGEMEEKFNLKKQVVAVLSTKELEKKKRIKYQAAPAAPAAPTAPTITTAAAAATAAAPLPLSPSSPSPPPPTRTTTTVRSEILWWLMLRETPVVSLIDDSLRSRFGFVPLERW</sequence>
<evidence type="ECO:0000313" key="3">
    <source>
        <dbReference type="Proteomes" id="UP001607302"/>
    </source>
</evidence>
<accession>A0ABD1ZTH3</accession>
<evidence type="ECO:0000313" key="2">
    <source>
        <dbReference type="EMBL" id="KAL2711674.1"/>
    </source>
</evidence>